<proteinExistence type="predicted"/>
<dbReference type="Proteomes" id="UP000829398">
    <property type="component" value="Chromosome 4"/>
</dbReference>
<sequence length="736" mass="82660">MENGFSSPRNDTFNPAGLRVLVVDDDLAWLKILEKMLKKCSYEVIVMIIGKQFSHGSMFASSCSYTKGLLETSKWMHFIACASVFLLYDVVLFLKLKHFALARHVRHLIIFRAWLGLRTRKILNGGLELLNFSKHFASSLTAFVSVNPCNPIKQNQVASEIFELDIMLMNGPLMWYSTILISPRISLVLGGSDIEVTTCGLARDALSLLRERKDGYDIVISDVNMPDMDGFKLLEHVGLEMDLPVIMMSVDGETSRVMKGVQHGACDYLLKPIRMKELRNIWQHVFRKKIHEVRDIENIEGFESIHMTRSGSDQSVDGPLLTGEDLTSVRKRKDAENRHDDRDCGDASSTKKARVVWSIDLHQKFVKAVNQIGFDKVGPKKILDLMNVPWLTRENVASHLQKYRLYLTRLQKDELKTSVGGIKQKDSPSKDSAASFGIQNSITVHHHNDVSNGGYRFSRSNSVVQNVDAKSLEGDVKGIDTIPVTGHKRVLTVDIPNSHKARCSQIGFNGSFVPGHSDVNFTSFDSAIPTQPWSEVSETQFQHEHKPLRLENDFTQLPLPGPRHHIQVDCIQSGPSASSKPSVVDKDNLKPFDCTYKSNYPNAIPIGSAVDTFPVQTTSPIVNHQPFEPIARTTSSMKSQGLNLSCIPDLEAAQRNINWGVGSSLTSLDEDLQLCWLQGDCFAMNLGLQDINFSEYNDPALNSEVPFHLYDTMRFDYEHYYDPTECPIIDQGLFIA</sequence>
<comment type="caution">
    <text evidence="1">The sequence shown here is derived from an EMBL/GenBank/DDBJ whole genome shotgun (WGS) entry which is preliminary data.</text>
</comment>
<organism evidence="1 2">
    <name type="scientific">Citrus sinensis</name>
    <name type="common">Sweet orange</name>
    <name type="synonym">Citrus aurantium var. sinensis</name>
    <dbReference type="NCBI Taxonomy" id="2711"/>
    <lineage>
        <taxon>Eukaryota</taxon>
        <taxon>Viridiplantae</taxon>
        <taxon>Streptophyta</taxon>
        <taxon>Embryophyta</taxon>
        <taxon>Tracheophyta</taxon>
        <taxon>Spermatophyta</taxon>
        <taxon>Magnoliopsida</taxon>
        <taxon>eudicotyledons</taxon>
        <taxon>Gunneridae</taxon>
        <taxon>Pentapetalae</taxon>
        <taxon>rosids</taxon>
        <taxon>malvids</taxon>
        <taxon>Sapindales</taxon>
        <taxon>Rutaceae</taxon>
        <taxon>Aurantioideae</taxon>
        <taxon>Citrus</taxon>
    </lineage>
</organism>
<evidence type="ECO:0000313" key="1">
    <source>
        <dbReference type="EMBL" id="KAH9772813.1"/>
    </source>
</evidence>
<accession>A0ACB8LHT5</accession>
<name>A0ACB8LHT5_CITSI</name>
<protein>
    <submittedName>
        <fullName evidence="1">Two-component response regulator ARR11</fullName>
    </submittedName>
</protein>
<gene>
    <name evidence="1" type="ORF">KPL71_013153</name>
</gene>
<evidence type="ECO:0000313" key="2">
    <source>
        <dbReference type="Proteomes" id="UP000829398"/>
    </source>
</evidence>
<reference evidence="2" key="1">
    <citation type="journal article" date="2023" name="Hortic. Res.">
        <title>A chromosome-level phased genome enabling allele-level studies in sweet orange: a case study on citrus Huanglongbing tolerance.</title>
        <authorList>
            <person name="Wu B."/>
            <person name="Yu Q."/>
            <person name="Deng Z."/>
            <person name="Duan Y."/>
            <person name="Luo F."/>
            <person name="Gmitter F. Jr."/>
        </authorList>
    </citation>
    <scope>NUCLEOTIDE SEQUENCE [LARGE SCALE GENOMIC DNA]</scope>
    <source>
        <strain evidence="2">cv. Valencia</strain>
    </source>
</reference>
<dbReference type="EMBL" id="CM039173">
    <property type="protein sequence ID" value="KAH9772813.1"/>
    <property type="molecule type" value="Genomic_DNA"/>
</dbReference>
<keyword evidence="2" id="KW-1185">Reference proteome</keyword>